<name>A0ACC2M308_PERAE</name>
<dbReference type="Proteomes" id="UP001234297">
    <property type="component" value="Chromosome 5"/>
</dbReference>
<organism evidence="1 2">
    <name type="scientific">Persea americana</name>
    <name type="common">Avocado</name>
    <dbReference type="NCBI Taxonomy" id="3435"/>
    <lineage>
        <taxon>Eukaryota</taxon>
        <taxon>Viridiplantae</taxon>
        <taxon>Streptophyta</taxon>
        <taxon>Embryophyta</taxon>
        <taxon>Tracheophyta</taxon>
        <taxon>Spermatophyta</taxon>
        <taxon>Magnoliopsida</taxon>
        <taxon>Magnoliidae</taxon>
        <taxon>Laurales</taxon>
        <taxon>Lauraceae</taxon>
        <taxon>Persea</taxon>
    </lineage>
</organism>
<dbReference type="EMBL" id="CM056813">
    <property type="protein sequence ID" value="KAJ8639979.1"/>
    <property type="molecule type" value="Genomic_DNA"/>
</dbReference>
<evidence type="ECO:0000313" key="2">
    <source>
        <dbReference type="Proteomes" id="UP001234297"/>
    </source>
</evidence>
<reference evidence="1 2" key="1">
    <citation type="journal article" date="2022" name="Hortic Res">
        <title>A haplotype resolved chromosomal level avocado genome allows analysis of novel avocado genes.</title>
        <authorList>
            <person name="Nath O."/>
            <person name="Fletcher S.J."/>
            <person name="Hayward A."/>
            <person name="Shaw L.M."/>
            <person name="Masouleh A.K."/>
            <person name="Furtado A."/>
            <person name="Henry R.J."/>
            <person name="Mitter N."/>
        </authorList>
    </citation>
    <scope>NUCLEOTIDE SEQUENCE [LARGE SCALE GENOMIC DNA]</scope>
    <source>
        <strain evidence="2">cv. Hass</strain>
    </source>
</reference>
<protein>
    <submittedName>
        <fullName evidence="1">Uncharacterized protein</fullName>
    </submittedName>
</protein>
<sequence>MERRSGGGGGGGVKEGAAEEGGVGVLAGEPRAAGVELGERERERAEVGFAGGSGGAVEAVGRASLSFQHLCFVSKAFGILFLAGFENICGL</sequence>
<keyword evidence="2" id="KW-1185">Reference proteome</keyword>
<accession>A0ACC2M308</accession>
<gene>
    <name evidence="1" type="ORF">MRB53_016673</name>
</gene>
<comment type="caution">
    <text evidence="1">The sequence shown here is derived from an EMBL/GenBank/DDBJ whole genome shotgun (WGS) entry which is preliminary data.</text>
</comment>
<proteinExistence type="predicted"/>
<evidence type="ECO:0000313" key="1">
    <source>
        <dbReference type="EMBL" id="KAJ8639979.1"/>
    </source>
</evidence>